<proteinExistence type="predicted"/>
<name>A0A2T3FRK4_9CLOT</name>
<dbReference type="SUPFAM" id="SSF46785">
    <property type="entry name" value="Winged helix' DNA-binding domain"/>
    <property type="match status" value="1"/>
</dbReference>
<dbReference type="PANTHER" id="PTHR43537">
    <property type="entry name" value="TRANSCRIPTIONAL REGULATOR, GNTR FAMILY"/>
    <property type="match status" value="1"/>
</dbReference>
<reference evidence="5 6" key="1">
    <citation type="submission" date="2018-03" db="EMBL/GenBank/DDBJ databases">
        <title>Lachnoclostridium SNUG30386 gen.nov., sp.nov., isolated from human faeces.</title>
        <authorList>
            <person name="Seo B."/>
            <person name="Jeon K."/>
            <person name="Ko G."/>
        </authorList>
    </citation>
    <scope>NUCLEOTIDE SEQUENCE [LARGE SCALE GENOMIC DNA]</scope>
    <source>
        <strain evidence="5 6">SNUG30386</strain>
    </source>
</reference>
<dbReference type="Gene3D" id="1.20.120.530">
    <property type="entry name" value="GntR ligand-binding domain-like"/>
    <property type="match status" value="1"/>
</dbReference>
<keyword evidence="2" id="KW-0238">DNA-binding</keyword>
<dbReference type="EMBL" id="PYLO01000002">
    <property type="protein sequence ID" value="PST37881.1"/>
    <property type="molecule type" value="Genomic_DNA"/>
</dbReference>
<dbReference type="AlphaFoldDB" id="A0A2T3FRK4"/>
<feature type="domain" description="GntR C-terminal" evidence="4">
    <location>
        <begin position="100"/>
        <end position="222"/>
    </location>
</feature>
<dbReference type="InterPro" id="IPR011711">
    <property type="entry name" value="GntR_C"/>
</dbReference>
<gene>
    <name evidence="5" type="ORF">C7U56_08465</name>
</gene>
<dbReference type="Pfam" id="PF07729">
    <property type="entry name" value="FCD"/>
    <property type="match status" value="1"/>
</dbReference>
<dbReference type="SMART" id="SM00895">
    <property type="entry name" value="FCD"/>
    <property type="match status" value="1"/>
</dbReference>
<dbReference type="InterPro" id="IPR036388">
    <property type="entry name" value="WH-like_DNA-bd_sf"/>
</dbReference>
<keyword evidence="1" id="KW-0805">Transcription regulation</keyword>
<evidence type="ECO:0000256" key="3">
    <source>
        <dbReference type="ARBA" id="ARBA00023163"/>
    </source>
</evidence>
<evidence type="ECO:0000256" key="2">
    <source>
        <dbReference type="ARBA" id="ARBA00023125"/>
    </source>
</evidence>
<dbReference type="RefSeq" id="WP_107000908.1">
    <property type="nucleotide sequence ID" value="NZ_DBFCCR010000035.1"/>
</dbReference>
<dbReference type="PANTHER" id="PTHR43537:SF5">
    <property type="entry name" value="UXU OPERON TRANSCRIPTIONAL REGULATOR"/>
    <property type="match status" value="1"/>
</dbReference>
<accession>A0A2T3FRK4</accession>
<dbReference type="Gene3D" id="1.10.10.10">
    <property type="entry name" value="Winged helix-like DNA-binding domain superfamily/Winged helix DNA-binding domain"/>
    <property type="match status" value="1"/>
</dbReference>
<dbReference type="GO" id="GO:0003677">
    <property type="term" value="F:DNA binding"/>
    <property type="evidence" value="ECO:0007669"/>
    <property type="project" value="UniProtKB-KW"/>
</dbReference>
<dbReference type="InterPro" id="IPR036390">
    <property type="entry name" value="WH_DNA-bd_sf"/>
</dbReference>
<evidence type="ECO:0000256" key="1">
    <source>
        <dbReference type="ARBA" id="ARBA00023015"/>
    </source>
</evidence>
<evidence type="ECO:0000313" key="6">
    <source>
        <dbReference type="Proteomes" id="UP000241048"/>
    </source>
</evidence>
<organism evidence="5 6">
    <name type="scientific">Clostridium fessum</name>
    <dbReference type="NCBI Taxonomy" id="2126740"/>
    <lineage>
        <taxon>Bacteria</taxon>
        <taxon>Bacillati</taxon>
        <taxon>Bacillota</taxon>
        <taxon>Clostridia</taxon>
        <taxon>Eubacteriales</taxon>
        <taxon>Clostridiaceae</taxon>
        <taxon>Clostridium</taxon>
    </lineage>
</organism>
<protein>
    <recommendedName>
        <fullName evidence="4">GntR C-terminal domain-containing protein</fullName>
    </recommendedName>
</protein>
<dbReference type="SUPFAM" id="SSF48008">
    <property type="entry name" value="GntR ligand-binding domain-like"/>
    <property type="match status" value="1"/>
</dbReference>
<comment type="caution">
    <text evidence="5">The sequence shown here is derived from an EMBL/GenBank/DDBJ whole genome shotgun (WGS) entry which is preliminary data.</text>
</comment>
<keyword evidence="3" id="KW-0804">Transcription</keyword>
<sequence length="235" mass="26253">MAGKKRNSSFEILTAMQDLNTPAGALQLAQILHLPSASIGRELLDLEKAGLLVKVQNKGRILTPQGERFLEEERSRREKMKAANELIEAASMETESGLEDILLVRKLLEGYAAEACAERIEPKELQKLKDLQADYLYAIRHGRAGSEEDLAFHLKIAHLSGSPSILRMLKLILTDQDAYARFNQAAVRSDEVRENEHESLLAAIEAGDGALARREMERHLEHVGENLQAYFAGRK</sequence>
<dbReference type="InterPro" id="IPR008920">
    <property type="entry name" value="TF_FadR/GntR_C"/>
</dbReference>
<dbReference type="Proteomes" id="UP000241048">
    <property type="component" value="Unassembled WGS sequence"/>
</dbReference>
<keyword evidence="6" id="KW-1185">Reference proteome</keyword>
<evidence type="ECO:0000313" key="5">
    <source>
        <dbReference type="EMBL" id="PST37881.1"/>
    </source>
</evidence>
<evidence type="ECO:0000259" key="4">
    <source>
        <dbReference type="SMART" id="SM00895"/>
    </source>
</evidence>